<dbReference type="InterPro" id="IPR000485">
    <property type="entry name" value="AsnC-type_HTH_dom"/>
</dbReference>
<dbReference type="Pfam" id="PF13412">
    <property type="entry name" value="HTH_24"/>
    <property type="match status" value="1"/>
</dbReference>
<dbReference type="InterPro" id="IPR011008">
    <property type="entry name" value="Dimeric_a/b-barrel"/>
</dbReference>
<feature type="domain" description="HTH asnC-type" evidence="4">
    <location>
        <begin position="193"/>
        <end position="253"/>
    </location>
</feature>
<keyword evidence="1" id="KW-0805">Transcription regulation</keyword>
<keyword evidence="6" id="KW-1185">Reference proteome</keyword>
<proteinExistence type="predicted"/>
<dbReference type="RefSeq" id="WP_397090217.1">
    <property type="nucleotide sequence ID" value="NZ_JBITGY010000015.1"/>
</dbReference>
<dbReference type="PANTHER" id="PTHR30154:SF34">
    <property type="entry name" value="TRANSCRIPTIONAL REGULATOR AZLB"/>
    <property type="match status" value="1"/>
</dbReference>
<evidence type="ECO:0000256" key="3">
    <source>
        <dbReference type="ARBA" id="ARBA00023163"/>
    </source>
</evidence>
<feature type="domain" description="HTH asnC-type" evidence="4">
    <location>
        <begin position="17"/>
        <end position="77"/>
    </location>
</feature>
<dbReference type="Gene3D" id="1.10.10.10">
    <property type="entry name" value="Winged helix-like DNA-binding domain superfamily/Winged helix DNA-binding domain"/>
    <property type="match status" value="2"/>
</dbReference>
<reference evidence="5 6" key="1">
    <citation type="submission" date="2024-10" db="EMBL/GenBank/DDBJ databases">
        <title>The Natural Products Discovery Center: Release of the First 8490 Sequenced Strains for Exploring Actinobacteria Biosynthetic Diversity.</title>
        <authorList>
            <person name="Kalkreuter E."/>
            <person name="Kautsar S.A."/>
            <person name="Yang D."/>
            <person name="Bader C.D."/>
            <person name="Teijaro C.N."/>
            <person name="Fluegel L."/>
            <person name="Davis C.M."/>
            <person name="Simpson J.R."/>
            <person name="Lauterbach L."/>
            <person name="Steele A.D."/>
            <person name="Gui C."/>
            <person name="Meng S."/>
            <person name="Li G."/>
            <person name="Viehrig K."/>
            <person name="Ye F."/>
            <person name="Su P."/>
            <person name="Kiefer A.F."/>
            <person name="Nichols A."/>
            <person name="Cepeda A.J."/>
            <person name="Yan W."/>
            <person name="Fan B."/>
            <person name="Jiang Y."/>
            <person name="Adhikari A."/>
            <person name="Zheng C.-J."/>
            <person name="Schuster L."/>
            <person name="Cowan T.M."/>
            <person name="Smanski M.J."/>
            <person name="Chevrette M.G."/>
            <person name="De Carvalho L.P.S."/>
            <person name="Shen B."/>
        </authorList>
    </citation>
    <scope>NUCLEOTIDE SEQUENCE [LARGE SCALE GENOMIC DNA]</scope>
    <source>
        <strain evidence="5 6">NPDC050545</strain>
    </source>
</reference>
<name>A0ABW7Z8G5_9ACTN</name>
<dbReference type="Pfam" id="PF01037">
    <property type="entry name" value="AsnC_trans_reg"/>
    <property type="match status" value="2"/>
</dbReference>
<dbReference type="SUPFAM" id="SSF54909">
    <property type="entry name" value="Dimeric alpha+beta barrel"/>
    <property type="match status" value="2"/>
</dbReference>
<dbReference type="PROSITE" id="PS50956">
    <property type="entry name" value="HTH_ASNC_2"/>
    <property type="match status" value="2"/>
</dbReference>
<keyword evidence="2" id="KW-0238">DNA-binding</keyword>
<evidence type="ECO:0000259" key="4">
    <source>
        <dbReference type="PROSITE" id="PS50956"/>
    </source>
</evidence>
<dbReference type="InterPro" id="IPR036390">
    <property type="entry name" value="WH_DNA-bd_sf"/>
</dbReference>
<gene>
    <name evidence="5" type="ORF">ACIBG2_44310</name>
</gene>
<dbReference type="Pfam" id="PF13404">
    <property type="entry name" value="HTH_AsnC-type"/>
    <property type="match status" value="1"/>
</dbReference>
<dbReference type="InterPro" id="IPR019887">
    <property type="entry name" value="Tscrpt_reg_AsnC/Lrp_C"/>
</dbReference>
<evidence type="ECO:0000313" key="5">
    <source>
        <dbReference type="EMBL" id="MFI6504473.1"/>
    </source>
</evidence>
<dbReference type="InterPro" id="IPR011991">
    <property type="entry name" value="ArsR-like_HTH"/>
</dbReference>
<dbReference type="Proteomes" id="UP001612741">
    <property type="component" value="Unassembled WGS sequence"/>
</dbReference>
<keyword evidence="3" id="KW-0804">Transcription</keyword>
<dbReference type="SMART" id="SM00344">
    <property type="entry name" value="HTH_ASNC"/>
    <property type="match status" value="2"/>
</dbReference>
<sequence>MTEALHDSREPQDSPALDEIDWRIIAELQDDGRRTYGRIAEAVGLTEAPTRQRVARLTRSRLIEIVAITNPGAFGFRLRVAVGLRCEGDLDAIAATISEVDEVDWLVVTAGRYDLIAELRCVDEQHLYGLLAERIRTIPGVRDIETLLYLNLFKASYSWPPGSGRRMPDEPAVARRCPPVEPALTDSGDEVTLDATDRRIVAELQEDGRRTYGRIAEAVGLSLAPTRQRVARLIDTGVIKIAAILNPRKAGFMHRAAIGLRCEGDLDVIAAAIAQVDEVDWLMATAGTFDLMAEVSHLDAEHLHRLVAGRIRTVPGVRGVEILIFLSIVKVRYPWPPGMTRIYP</sequence>
<dbReference type="CDD" id="cd00090">
    <property type="entry name" value="HTH_ARSR"/>
    <property type="match status" value="1"/>
</dbReference>
<evidence type="ECO:0000313" key="6">
    <source>
        <dbReference type="Proteomes" id="UP001612741"/>
    </source>
</evidence>
<dbReference type="SUPFAM" id="SSF46785">
    <property type="entry name" value="Winged helix' DNA-binding domain"/>
    <property type="match status" value="2"/>
</dbReference>
<accession>A0ABW7Z8G5</accession>
<dbReference type="InterPro" id="IPR036388">
    <property type="entry name" value="WH-like_DNA-bd_sf"/>
</dbReference>
<evidence type="ECO:0000256" key="1">
    <source>
        <dbReference type="ARBA" id="ARBA00023015"/>
    </source>
</evidence>
<organism evidence="5 6">
    <name type="scientific">Nonomuraea typhae</name>
    <dbReference type="NCBI Taxonomy" id="2603600"/>
    <lineage>
        <taxon>Bacteria</taxon>
        <taxon>Bacillati</taxon>
        <taxon>Actinomycetota</taxon>
        <taxon>Actinomycetes</taxon>
        <taxon>Streptosporangiales</taxon>
        <taxon>Streptosporangiaceae</taxon>
        <taxon>Nonomuraea</taxon>
    </lineage>
</organism>
<protein>
    <submittedName>
        <fullName evidence="5">Lrp/AsnC family transcriptional regulator</fullName>
    </submittedName>
</protein>
<dbReference type="PRINTS" id="PR00033">
    <property type="entry name" value="HTHASNC"/>
</dbReference>
<dbReference type="InterPro" id="IPR019888">
    <property type="entry name" value="Tscrpt_reg_AsnC-like"/>
</dbReference>
<comment type="caution">
    <text evidence="5">The sequence shown here is derived from an EMBL/GenBank/DDBJ whole genome shotgun (WGS) entry which is preliminary data.</text>
</comment>
<dbReference type="PANTHER" id="PTHR30154">
    <property type="entry name" value="LEUCINE-RESPONSIVE REGULATORY PROTEIN"/>
    <property type="match status" value="1"/>
</dbReference>
<dbReference type="EMBL" id="JBITGY010000015">
    <property type="protein sequence ID" value="MFI6504473.1"/>
    <property type="molecule type" value="Genomic_DNA"/>
</dbReference>
<evidence type="ECO:0000256" key="2">
    <source>
        <dbReference type="ARBA" id="ARBA00023125"/>
    </source>
</evidence>
<dbReference type="Gene3D" id="3.30.70.920">
    <property type="match status" value="2"/>
</dbReference>